<dbReference type="EMBL" id="MN740212">
    <property type="protein sequence ID" value="QHT93973.1"/>
    <property type="molecule type" value="Genomic_DNA"/>
</dbReference>
<dbReference type="AlphaFoldDB" id="A0A6C0IR45"/>
<organism evidence="1">
    <name type="scientific">viral metagenome</name>
    <dbReference type="NCBI Taxonomy" id="1070528"/>
    <lineage>
        <taxon>unclassified sequences</taxon>
        <taxon>metagenomes</taxon>
        <taxon>organismal metagenomes</taxon>
    </lineage>
</organism>
<sequence>METIILNSNSNSNSNSNLNSNLRMSTQVIKIFNEIFFNFVNLISKTFPNDLDITIAKNKLYALKKINPKMFIKIWKKHITDKYKDSIKEGNIDYFIEKNYSDDLNKVNNSDRVMKSINRLREPIRKMNQSQQEMVMLFIQDLSKISETLII</sequence>
<name>A0A6C0IR45_9ZZZZ</name>
<protein>
    <submittedName>
        <fullName evidence="1">Uncharacterized protein</fullName>
    </submittedName>
</protein>
<reference evidence="1" key="1">
    <citation type="journal article" date="2020" name="Nature">
        <title>Giant virus diversity and host interactions through global metagenomics.</title>
        <authorList>
            <person name="Schulz F."/>
            <person name="Roux S."/>
            <person name="Paez-Espino D."/>
            <person name="Jungbluth S."/>
            <person name="Walsh D.A."/>
            <person name="Denef V.J."/>
            <person name="McMahon K.D."/>
            <person name="Konstantinidis K.T."/>
            <person name="Eloe-Fadrosh E.A."/>
            <person name="Kyrpides N.C."/>
            <person name="Woyke T."/>
        </authorList>
    </citation>
    <scope>NUCLEOTIDE SEQUENCE</scope>
    <source>
        <strain evidence="1">GVMAG-M-3300024258-14</strain>
    </source>
</reference>
<proteinExistence type="predicted"/>
<evidence type="ECO:0000313" key="1">
    <source>
        <dbReference type="EMBL" id="QHT93973.1"/>
    </source>
</evidence>
<accession>A0A6C0IR45</accession>